<evidence type="ECO:0000313" key="4">
    <source>
        <dbReference type="Proteomes" id="UP000238191"/>
    </source>
</evidence>
<name>A0A2S7D0H3_9XANT</name>
<dbReference type="PROSITE" id="PS51704">
    <property type="entry name" value="GP_PDE"/>
    <property type="match status" value="1"/>
</dbReference>
<dbReference type="InterPro" id="IPR032160">
    <property type="entry name" value="DUF4996"/>
</dbReference>
<organism evidence="3 4">
    <name type="scientific">Xanthomonas pisi</name>
    <dbReference type="NCBI Taxonomy" id="56457"/>
    <lineage>
        <taxon>Bacteria</taxon>
        <taxon>Pseudomonadati</taxon>
        <taxon>Pseudomonadota</taxon>
        <taxon>Gammaproteobacteria</taxon>
        <taxon>Lysobacterales</taxon>
        <taxon>Lysobacteraceae</taxon>
        <taxon>Xanthomonas</taxon>
    </lineage>
</organism>
<feature type="signal peptide" evidence="1">
    <location>
        <begin position="1"/>
        <end position="15"/>
    </location>
</feature>
<feature type="chain" id="PRO_5015565250" evidence="1">
    <location>
        <begin position="16"/>
        <end position="301"/>
    </location>
</feature>
<gene>
    <name evidence="3" type="ORF">XpiCFBP4643_15950</name>
</gene>
<dbReference type="Gene3D" id="3.20.20.190">
    <property type="entry name" value="Phosphatidylinositol (PI) phosphodiesterase"/>
    <property type="match status" value="1"/>
</dbReference>
<dbReference type="GO" id="GO:0008889">
    <property type="term" value="F:glycerophosphodiester phosphodiesterase activity"/>
    <property type="evidence" value="ECO:0007669"/>
    <property type="project" value="TreeGrafter"/>
</dbReference>
<evidence type="ECO:0000313" key="3">
    <source>
        <dbReference type="EMBL" id="PPU67343.1"/>
    </source>
</evidence>
<dbReference type="PANTHER" id="PTHR46320">
    <property type="entry name" value="GLYCEROPHOSPHODIESTER PHOSPHODIESTERASE 1"/>
    <property type="match status" value="1"/>
</dbReference>
<dbReference type="Proteomes" id="UP000238191">
    <property type="component" value="Unassembled WGS sequence"/>
</dbReference>
<keyword evidence="4" id="KW-1185">Reference proteome</keyword>
<feature type="domain" description="GP-PDE" evidence="2">
    <location>
        <begin position="35"/>
        <end position="297"/>
    </location>
</feature>
<dbReference type="AlphaFoldDB" id="A0A2S7D0H3"/>
<evidence type="ECO:0000256" key="1">
    <source>
        <dbReference type="SAM" id="SignalP"/>
    </source>
</evidence>
<dbReference type="GO" id="GO:0006644">
    <property type="term" value="P:phospholipid metabolic process"/>
    <property type="evidence" value="ECO:0007669"/>
    <property type="project" value="TreeGrafter"/>
</dbReference>
<comment type="caution">
    <text evidence="3">The sequence shown here is derived from an EMBL/GenBank/DDBJ whole genome shotgun (WGS) entry which is preliminary data.</text>
</comment>
<dbReference type="InterPro" id="IPR017946">
    <property type="entry name" value="PLC-like_Pdiesterase_TIM-brl"/>
</dbReference>
<dbReference type="GO" id="GO:0070291">
    <property type="term" value="P:N-acylethanolamine metabolic process"/>
    <property type="evidence" value="ECO:0007669"/>
    <property type="project" value="TreeGrafter"/>
</dbReference>
<dbReference type="InterPro" id="IPR030395">
    <property type="entry name" value="GP_PDE_dom"/>
</dbReference>
<protein>
    <submittedName>
        <fullName evidence="3">Glycerophosphodiester phosphodiesterase</fullName>
    </submittedName>
</protein>
<dbReference type="CDD" id="cd08566">
    <property type="entry name" value="GDPD_AtGDE_like"/>
    <property type="match status" value="1"/>
</dbReference>
<proteinExistence type="predicted"/>
<dbReference type="GO" id="GO:0006580">
    <property type="term" value="P:ethanolamine metabolic process"/>
    <property type="evidence" value="ECO:0007669"/>
    <property type="project" value="TreeGrafter"/>
</dbReference>
<dbReference type="GO" id="GO:0005886">
    <property type="term" value="C:plasma membrane"/>
    <property type="evidence" value="ECO:0007669"/>
    <property type="project" value="TreeGrafter"/>
</dbReference>
<dbReference type="Pfam" id="PF03009">
    <property type="entry name" value="GDPD"/>
    <property type="match status" value="1"/>
</dbReference>
<dbReference type="SUPFAM" id="SSF51695">
    <property type="entry name" value="PLC-like phosphodiesterases"/>
    <property type="match status" value="1"/>
</dbReference>
<keyword evidence="1" id="KW-0732">Signal</keyword>
<evidence type="ECO:0000259" key="2">
    <source>
        <dbReference type="PROSITE" id="PS51704"/>
    </source>
</evidence>
<dbReference type="OrthoDB" id="9795622at2"/>
<dbReference type="EMBL" id="MDEI01000014">
    <property type="protein sequence ID" value="PPU67343.1"/>
    <property type="molecule type" value="Genomic_DNA"/>
</dbReference>
<sequence length="301" mass="32622">MVAVLMLLLPTFHVAASTPEKTTLPERLRDPNAGTIVVSHRACWMLAAENTLAGINACVARGIDMVEIDIRTTRDGQLVLMHDASVDRTTNGHGAVADLTAAQIARMRIRTKGGGPDASLSEWHPPTFAQALAVAHGKTLINLDVKDASLSQIMDAVEAANAQRDVLLNVPMDVPSEIIERAHRSGIALQVLYTERDTKLAAAEAFHHAATLRPAALQLMFDDASLIETARHVCKGKIRLFVNTMTNDIASGHPMNLSGDYTDANALKDPAKVWGVLRDRGVSMMQTDQPFALQSYLQHGR</sequence>
<reference evidence="4" key="1">
    <citation type="submission" date="2016-08" db="EMBL/GenBank/DDBJ databases">
        <authorList>
            <person name="Merda D."/>
            <person name="Briand M."/>
            <person name="Taghouti G."/>
            <person name="Carrere S."/>
            <person name="Gouzy J."/>
            <person name="Portier P."/>
            <person name="Jacques M.-A."/>
            <person name="Fischer-Le Saux M."/>
        </authorList>
    </citation>
    <scope>NUCLEOTIDE SEQUENCE [LARGE SCALE GENOMIC DNA]</scope>
    <source>
        <strain evidence="4">CFBP4643</strain>
    </source>
</reference>
<dbReference type="Pfam" id="PF16387">
    <property type="entry name" value="DUF4996"/>
    <property type="match status" value="1"/>
</dbReference>
<accession>A0A2S7D0H3</accession>
<dbReference type="PANTHER" id="PTHR46320:SF1">
    <property type="entry name" value="GLYCEROPHOSPHODIESTER PHOSPHODIESTERASE 1"/>
    <property type="match status" value="1"/>
</dbReference>